<sequence>MVVSAFRRLIDLSSNEALLKSLPSRVITEPTNRQISCSWLRILSLYPFAFVSLVKSVVSSEFKAVLSVCGAVKFSVVLCSSVSPDSAYSTKTPAADADRTISSRGAARTS</sequence>
<dbReference type="Proteomes" id="UP000027135">
    <property type="component" value="Unassembled WGS sequence"/>
</dbReference>
<reference evidence="2 3" key="1">
    <citation type="journal article" date="2014" name="Nat. Commun.">
        <title>Molecular traces of alternative social organization in a termite genome.</title>
        <authorList>
            <person name="Terrapon N."/>
            <person name="Li C."/>
            <person name="Robertson H.M."/>
            <person name="Ji L."/>
            <person name="Meng X."/>
            <person name="Booth W."/>
            <person name="Chen Z."/>
            <person name="Childers C.P."/>
            <person name="Glastad K.M."/>
            <person name="Gokhale K."/>
            <person name="Gowin J."/>
            <person name="Gronenberg W."/>
            <person name="Hermansen R.A."/>
            <person name="Hu H."/>
            <person name="Hunt B.G."/>
            <person name="Huylmans A.K."/>
            <person name="Khalil S.M."/>
            <person name="Mitchell R.D."/>
            <person name="Munoz-Torres M.C."/>
            <person name="Mustard J.A."/>
            <person name="Pan H."/>
            <person name="Reese J.T."/>
            <person name="Scharf M.E."/>
            <person name="Sun F."/>
            <person name="Vogel H."/>
            <person name="Xiao J."/>
            <person name="Yang W."/>
            <person name="Yang Z."/>
            <person name="Yang Z."/>
            <person name="Zhou J."/>
            <person name="Zhu J."/>
            <person name="Brent C.S."/>
            <person name="Elsik C.G."/>
            <person name="Goodisman M.A."/>
            <person name="Liberles D.A."/>
            <person name="Roe R.M."/>
            <person name="Vargo E.L."/>
            <person name="Vilcinskas A."/>
            <person name="Wang J."/>
            <person name="Bornberg-Bauer E."/>
            <person name="Korb J."/>
            <person name="Zhang G."/>
            <person name="Liebig J."/>
        </authorList>
    </citation>
    <scope>NUCLEOTIDE SEQUENCE [LARGE SCALE GENOMIC DNA]</scope>
    <source>
        <tissue evidence="2">Whole organism</tissue>
    </source>
</reference>
<name>A0A067QIJ1_ZOONE</name>
<proteinExistence type="predicted"/>
<gene>
    <name evidence="2" type="ORF">L798_03500</name>
</gene>
<dbReference type="InParanoid" id="A0A067QIJ1"/>
<evidence type="ECO:0000313" key="3">
    <source>
        <dbReference type="Proteomes" id="UP000027135"/>
    </source>
</evidence>
<organism evidence="2 3">
    <name type="scientific">Zootermopsis nevadensis</name>
    <name type="common">Dampwood termite</name>
    <dbReference type="NCBI Taxonomy" id="136037"/>
    <lineage>
        <taxon>Eukaryota</taxon>
        <taxon>Metazoa</taxon>
        <taxon>Ecdysozoa</taxon>
        <taxon>Arthropoda</taxon>
        <taxon>Hexapoda</taxon>
        <taxon>Insecta</taxon>
        <taxon>Pterygota</taxon>
        <taxon>Neoptera</taxon>
        <taxon>Polyneoptera</taxon>
        <taxon>Dictyoptera</taxon>
        <taxon>Blattodea</taxon>
        <taxon>Blattoidea</taxon>
        <taxon>Termitoidae</taxon>
        <taxon>Termopsidae</taxon>
        <taxon>Zootermopsis</taxon>
    </lineage>
</organism>
<feature type="region of interest" description="Disordered" evidence="1">
    <location>
        <begin position="83"/>
        <end position="110"/>
    </location>
</feature>
<dbReference type="AlphaFoldDB" id="A0A067QIJ1"/>
<feature type="compositionally biased region" description="Polar residues" evidence="1">
    <location>
        <begin position="83"/>
        <end position="92"/>
    </location>
</feature>
<accession>A0A067QIJ1</accession>
<evidence type="ECO:0000313" key="2">
    <source>
        <dbReference type="EMBL" id="KDR06961.1"/>
    </source>
</evidence>
<dbReference type="EMBL" id="KK853530">
    <property type="protein sequence ID" value="KDR06961.1"/>
    <property type="molecule type" value="Genomic_DNA"/>
</dbReference>
<protein>
    <submittedName>
        <fullName evidence="2">Uncharacterized protein</fullName>
    </submittedName>
</protein>
<evidence type="ECO:0000256" key="1">
    <source>
        <dbReference type="SAM" id="MobiDB-lite"/>
    </source>
</evidence>
<keyword evidence="3" id="KW-1185">Reference proteome</keyword>